<dbReference type="Proteomes" id="UP001317629">
    <property type="component" value="Chromosome"/>
</dbReference>
<evidence type="ECO:0000256" key="1">
    <source>
        <dbReference type="SAM" id="SignalP"/>
    </source>
</evidence>
<gene>
    <name evidence="2" type="ORF">SS37A_20070</name>
</gene>
<dbReference type="EMBL" id="AP027142">
    <property type="protein sequence ID" value="BDV34478.1"/>
    <property type="molecule type" value="Genomic_DNA"/>
</dbReference>
<proteinExistence type="predicted"/>
<accession>A0ABM8E9F6</accession>
<feature type="chain" id="PRO_5047239560" evidence="1">
    <location>
        <begin position="20"/>
        <end position="162"/>
    </location>
</feature>
<evidence type="ECO:0000313" key="3">
    <source>
        <dbReference type="Proteomes" id="UP001317629"/>
    </source>
</evidence>
<keyword evidence="3" id="KW-1185">Reference proteome</keyword>
<feature type="signal peptide" evidence="1">
    <location>
        <begin position="1"/>
        <end position="19"/>
    </location>
</feature>
<evidence type="ECO:0000313" key="2">
    <source>
        <dbReference type="EMBL" id="BDV34478.1"/>
    </source>
</evidence>
<name>A0ABM8E9F6_9HYPH</name>
<protein>
    <submittedName>
        <fullName evidence="2">Uncharacterized protein</fullName>
    </submittedName>
</protein>
<keyword evidence="1" id="KW-0732">Signal</keyword>
<organism evidence="2 3">
    <name type="scientific">Methylocystis iwaonis</name>
    <dbReference type="NCBI Taxonomy" id="2885079"/>
    <lineage>
        <taxon>Bacteria</taxon>
        <taxon>Pseudomonadati</taxon>
        <taxon>Pseudomonadota</taxon>
        <taxon>Alphaproteobacteria</taxon>
        <taxon>Hyphomicrobiales</taxon>
        <taxon>Methylocystaceae</taxon>
        <taxon>Methylocystis</taxon>
    </lineage>
</organism>
<reference evidence="2 3" key="1">
    <citation type="journal article" date="2023" name="Int. J. Syst. Evol. Microbiol.">
        <title>Methylocystis iwaonis sp. nov., a type II methane-oxidizing bacterium from surface soil of a rice paddy field in Japan, and emended description of the genus Methylocystis (ex Whittenbury et al. 1970) Bowman et al. 1993.</title>
        <authorList>
            <person name="Kaise H."/>
            <person name="Sawadogo J.B."/>
            <person name="Alam M.S."/>
            <person name="Ueno C."/>
            <person name="Dianou D."/>
            <person name="Shinjo R."/>
            <person name="Asakawa S."/>
        </authorList>
    </citation>
    <scope>NUCLEOTIDE SEQUENCE [LARGE SCALE GENOMIC DNA]</scope>
    <source>
        <strain evidence="2 3">SS37A-Re</strain>
    </source>
</reference>
<sequence>MRFLGALAFLIFAFMAAHAGDWWTYRNDRFGATADVPVGWRMGEGPENDDGRAFTSPDGRASVTVSGSYAVLPRFQEVEIITKPGAGETVDYKRQGRDWIVASGRKGDRIFYRKSLLSCGGTVWNSVYLDYPAAEKAAFHPIVAHVAGSLRGGKGYGTGNCR</sequence>
<dbReference type="RefSeq" id="WP_281927664.1">
    <property type="nucleotide sequence ID" value="NZ_AP027142.1"/>
</dbReference>